<dbReference type="AlphaFoldDB" id="A0A1G5NIF0"/>
<dbReference type="Pfam" id="PF01965">
    <property type="entry name" value="DJ-1_PfpI"/>
    <property type="match status" value="1"/>
</dbReference>
<dbReference type="CDD" id="cd03137">
    <property type="entry name" value="GATase1_AraC_1"/>
    <property type="match status" value="1"/>
</dbReference>
<dbReference type="InterPro" id="IPR029062">
    <property type="entry name" value="Class_I_gatase-like"/>
</dbReference>
<protein>
    <submittedName>
        <fullName evidence="4">Transcriptional regulator GlxA family, contains an amidase domain and an AraC-type DNA-binding HTH domain</fullName>
    </submittedName>
</protein>
<name>A0A1G5NIF0_9PSED</name>
<dbReference type="Gene3D" id="1.10.10.60">
    <property type="entry name" value="Homeodomain-like"/>
    <property type="match status" value="2"/>
</dbReference>
<keyword evidence="2" id="KW-0804">Transcription</keyword>
<evidence type="ECO:0000313" key="5">
    <source>
        <dbReference type="Proteomes" id="UP000183046"/>
    </source>
</evidence>
<dbReference type="GO" id="GO:0003700">
    <property type="term" value="F:DNA-binding transcription factor activity"/>
    <property type="evidence" value="ECO:0007669"/>
    <property type="project" value="InterPro"/>
</dbReference>
<evidence type="ECO:0000256" key="2">
    <source>
        <dbReference type="ARBA" id="ARBA00023163"/>
    </source>
</evidence>
<dbReference type="STRING" id="237610.BJP27_17030"/>
<organism evidence="4 5">
    <name type="scientific">Pseudomonas oryzihabitans</name>
    <dbReference type="NCBI Taxonomy" id="47885"/>
    <lineage>
        <taxon>Bacteria</taxon>
        <taxon>Pseudomonadati</taxon>
        <taxon>Pseudomonadota</taxon>
        <taxon>Gammaproteobacteria</taxon>
        <taxon>Pseudomonadales</taxon>
        <taxon>Pseudomonadaceae</taxon>
        <taxon>Pseudomonas</taxon>
    </lineage>
</organism>
<dbReference type="PANTHER" id="PTHR43130:SF3">
    <property type="entry name" value="HTH-TYPE TRANSCRIPTIONAL REGULATOR RV1931C"/>
    <property type="match status" value="1"/>
</dbReference>
<dbReference type="GeneID" id="57561199"/>
<dbReference type="SUPFAM" id="SSF46689">
    <property type="entry name" value="Homeodomain-like"/>
    <property type="match status" value="2"/>
</dbReference>
<dbReference type="InterPro" id="IPR009057">
    <property type="entry name" value="Homeodomain-like_sf"/>
</dbReference>
<feature type="domain" description="HTH araC/xylS-type" evidence="3">
    <location>
        <begin position="217"/>
        <end position="315"/>
    </location>
</feature>
<comment type="caution">
    <text evidence="4">The sequence shown here is derived from an EMBL/GenBank/DDBJ whole genome shotgun (WGS) entry which is preliminary data.</text>
</comment>
<keyword evidence="4" id="KW-0238">DNA-binding</keyword>
<sequence>MTRTVAFLLVPEVLMLDFAGPVEVFSIANRYLPAADHYRIVTIAAGRRRTLRCSNGMTIRTELTTQQPPEAYDLLLVPGGPGAYLEPHPDVAAWLRQVPAQCPRYGAVCTGTFLLGSAGLLDGRRVTTHWNYRERLARRFPRAQVTADEIYLSDGPLLTSAGVTAGIDLALALVAEDHGKAIAREVAKVLVVVTQRQGKQAQFSPLFDEPEATTAITRVQQHVVANIDQAYSISRLAELATMGTRNFARVFKRDTGMTPLEFVLRARIDHARELLETSELPLKTVAFRSGFASDRCMRAAFQSHLGLTPAQYRYQFS</sequence>
<evidence type="ECO:0000259" key="3">
    <source>
        <dbReference type="PROSITE" id="PS01124"/>
    </source>
</evidence>
<dbReference type="InterPro" id="IPR052158">
    <property type="entry name" value="INH-QAR"/>
</dbReference>
<evidence type="ECO:0000256" key="1">
    <source>
        <dbReference type="ARBA" id="ARBA00023015"/>
    </source>
</evidence>
<dbReference type="Proteomes" id="UP000183046">
    <property type="component" value="Unassembled WGS sequence"/>
</dbReference>
<dbReference type="eggNOG" id="COG4977">
    <property type="taxonomic scope" value="Bacteria"/>
</dbReference>
<accession>A0A1G5NIF0</accession>
<gene>
    <name evidence="4" type="ORF">SAMN05216279_10629</name>
</gene>
<dbReference type="SUPFAM" id="SSF52317">
    <property type="entry name" value="Class I glutamine amidotransferase-like"/>
    <property type="match status" value="1"/>
</dbReference>
<dbReference type="SMART" id="SM00342">
    <property type="entry name" value="HTH_ARAC"/>
    <property type="match status" value="1"/>
</dbReference>
<proteinExistence type="predicted"/>
<dbReference type="PROSITE" id="PS01124">
    <property type="entry name" value="HTH_ARAC_FAMILY_2"/>
    <property type="match status" value="1"/>
</dbReference>
<evidence type="ECO:0000313" key="4">
    <source>
        <dbReference type="EMBL" id="SCZ36688.1"/>
    </source>
</evidence>
<dbReference type="InterPro" id="IPR018060">
    <property type="entry name" value="HTH_AraC"/>
</dbReference>
<reference evidence="5" key="1">
    <citation type="submission" date="2016-10" db="EMBL/GenBank/DDBJ databases">
        <authorList>
            <person name="de Groot N.N."/>
        </authorList>
    </citation>
    <scope>NUCLEOTIDE SEQUENCE [LARGE SCALE GENOMIC DNA]</scope>
    <source>
        <strain evidence="5">DSM 15758</strain>
    </source>
</reference>
<dbReference type="GO" id="GO:0043565">
    <property type="term" value="F:sequence-specific DNA binding"/>
    <property type="evidence" value="ECO:0007669"/>
    <property type="project" value="InterPro"/>
</dbReference>
<dbReference type="PANTHER" id="PTHR43130">
    <property type="entry name" value="ARAC-FAMILY TRANSCRIPTIONAL REGULATOR"/>
    <property type="match status" value="1"/>
</dbReference>
<dbReference type="InterPro" id="IPR002818">
    <property type="entry name" value="DJ-1/PfpI"/>
</dbReference>
<keyword evidence="1" id="KW-0805">Transcription regulation</keyword>
<dbReference type="Gene3D" id="3.40.50.880">
    <property type="match status" value="1"/>
</dbReference>
<dbReference type="Pfam" id="PF12833">
    <property type="entry name" value="HTH_18"/>
    <property type="match status" value="1"/>
</dbReference>
<dbReference type="RefSeq" id="WP_169886957.1">
    <property type="nucleotide sequence ID" value="NZ_CP189647.1"/>
</dbReference>
<dbReference type="EMBL" id="FMWB01000006">
    <property type="protein sequence ID" value="SCZ36688.1"/>
    <property type="molecule type" value="Genomic_DNA"/>
</dbReference>